<dbReference type="AlphaFoldDB" id="A0A4U3AD95"/>
<comment type="caution">
    <text evidence="1">The sequence shown here is derived from an EMBL/GenBank/DDBJ whole genome shotgun (WGS) entry which is preliminary data.</text>
</comment>
<dbReference type="EMBL" id="SZOD01000233">
    <property type="protein sequence ID" value="TKI85141.1"/>
    <property type="molecule type" value="Genomic_DNA"/>
</dbReference>
<dbReference type="Proteomes" id="UP000305524">
    <property type="component" value="Unassembled WGS sequence"/>
</dbReference>
<organism evidence="1 2">
    <name type="scientific">Bacillus mycoides</name>
    <dbReference type="NCBI Taxonomy" id="1405"/>
    <lineage>
        <taxon>Bacteria</taxon>
        <taxon>Bacillati</taxon>
        <taxon>Bacillota</taxon>
        <taxon>Bacilli</taxon>
        <taxon>Bacillales</taxon>
        <taxon>Bacillaceae</taxon>
        <taxon>Bacillus</taxon>
        <taxon>Bacillus cereus group</taxon>
    </lineage>
</organism>
<evidence type="ECO:0000313" key="2">
    <source>
        <dbReference type="Proteomes" id="UP000305524"/>
    </source>
</evidence>
<evidence type="ECO:0000313" key="1">
    <source>
        <dbReference type="EMBL" id="TKI85141.1"/>
    </source>
</evidence>
<sequence length="103" mass="11367">MPRGGGTINGRKYSEHALERMAPDTIQVRAELEARAKSRGLVPGTQKFKEFVDPRGITPSVVEDIIKNGTKKPGNKPDSWEYTGRDARVITNDKGDVVTVVPY</sequence>
<name>A0A4U3AD95_BACMY</name>
<reference evidence="1 2" key="1">
    <citation type="journal article" date="2019" name="Environ. Microbiol.">
        <title>An active ?-lactamase is a part of an orchestrated cell wall stress resistance network of Bacillus subtilis and related rhizosphere species.</title>
        <authorList>
            <person name="Bucher T."/>
            <person name="Keren-Paz A."/>
            <person name="Hausser J."/>
            <person name="Olender T."/>
            <person name="Cytryn E."/>
            <person name="Kolodkin-Gal I."/>
        </authorList>
    </citation>
    <scope>NUCLEOTIDE SEQUENCE [LARGE SCALE GENOMIC DNA]</scope>
    <source>
        <strain evidence="1 2">I186</strain>
    </source>
</reference>
<proteinExistence type="predicted"/>
<accession>A0A4U3AD95</accession>
<protein>
    <submittedName>
        <fullName evidence="1">Uncharacterized protein</fullName>
    </submittedName>
</protein>
<gene>
    <name evidence="1" type="ORF">FC701_11255</name>
</gene>